<evidence type="ECO:0000256" key="5">
    <source>
        <dbReference type="ARBA" id="ARBA00022989"/>
    </source>
</evidence>
<dbReference type="AlphaFoldDB" id="A0A1I6JXS9"/>
<feature type="transmembrane region" description="Helical" evidence="7">
    <location>
        <begin position="190"/>
        <end position="212"/>
    </location>
</feature>
<feature type="transmembrane region" description="Helical" evidence="7">
    <location>
        <begin position="233"/>
        <end position="258"/>
    </location>
</feature>
<feature type="transmembrane region" description="Helical" evidence="7">
    <location>
        <begin position="95"/>
        <end position="114"/>
    </location>
</feature>
<accession>A0A1I6JXS9</accession>
<dbReference type="GO" id="GO:0042910">
    <property type="term" value="F:xenobiotic transmembrane transporter activity"/>
    <property type="evidence" value="ECO:0007669"/>
    <property type="project" value="InterPro"/>
</dbReference>
<reference evidence="8 9" key="1">
    <citation type="submission" date="2016-10" db="EMBL/GenBank/DDBJ databases">
        <authorList>
            <person name="de Groot N.N."/>
        </authorList>
    </citation>
    <scope>NUCLEOTIDE SEQUENCE [LARGE SCALE GENOMIC DNA]</scope>
    <source>
        <strain evidence="8 9">F</strain>
    </source>
</reference>
<evidence type="ECO:0000256" key="2">
    <source>
        <dbReference type="ARBA" id="ARBA00022448"/>
    </source>
</evidence>
<dbReference type="InterPro" id="IPR052031">
    <property type="entry name" value="Membrane_Transporter-Flippase"/>
</dbReference>
<dbReference type="InterPro" id="IPR048279">
    <property type="entry name" value="MdtK-like"/>
</dbReference>
<proteinExistence type="predicted"/>
<evidence type="ECO:0000256" key="3">
    <source>
        <dbReference type="ARBA" id="ARBA00022475"/>
    </source>
</evidence>
<feature type="transmembrane region" description="Helical" evidence="7">
    <location>
        <begin position="61"/>
        <end position="83"/>
    </location>
</feature>
<feature type="transmembrane region" description="Helical" evidence="7">
    <location>
        <begin position="21"/>
        <end position="41"/>
    </location>
</feature>
<feature type="transmembrane region" description="Helical" evidence="7">
    <location>
        <begin position="278"/>
        <end position="301"/>
    </location>
</feature>
<dbReference type="Proteomes" id="UP000214760">
    <property type="component" value="Unassembled WGS sequence"/>
</dbReference>
<organism evidence="8 9">
    <name type="scientific">[Clostridium] aminophilum</name>
    <dbReference type="NCBI Taxonomy" id="1526"/>
    <lineage>
        <taxon>Bacteria</taxon>
        <taxon>Bacillati</taxon>
        <taxon>Bacillota</taxon>
        <taxon>Clostridia</taxon>
        <taxon>Lachnospirales</taxon>
        <taxon>Lachnospiraceae</taxon>
    </lineage>
</organism>
<dbReference type="PANTHER" id="PTHR43549">
    <property type="entry name" value="MULTIDRUG RESISTANCE PROTEIN YPNP-RELATED"/>
    <property type="match status" value="1"/>
</dbReference>
<dbReference type="InterPro" id="IPR002528">
    <property type="entry name" value="MATE_fam"/>
</dbReference>
<evidence type="ECO:0000256" key="1">
    <source>
        <dbReference type="ARBA" id="ARBA00004651"/>
    </source>
</evidence>
<dbReference type="RefSeq" id="WP_051684737.1">
    <property type="nucleotide sequence ID" value="NZ_FOZC01000012.1"/>
</dbReference>
<dbReference type="Pfam" id="PF01554">
    <property type="entry name" value="MatE"/>
    <property type="match status" value="2"/>
</dbReference>
<feature type="transmembrane region" description="Helical" evidence="7">
    <location>
        <begin position="165"/>
        <end position="184"/>
    </location>
</feature>
<evidence type="ECO:0000313" key="9">
    <source>
        <dbReference type="Proteomes" id="UP000214760"/>
    </source>
</evidence>
<keyword evidence="3" id="KW-1003">Cell membrane</keyword>
<dbReference type="PANTHER" id="PTHR43549:SF3">
    <property type="entry name" value="MULTIDRUG RESISTANCE PROTEIN YPNP-RELATED"/>
    <property type="match status" value="1"/>
</dbReference>
<keyword evidence="6 7" id="KW-0472">Membrane</keyword>
<feature type="transmembrane region" description="Helical" evidence="7">
    <location>
        <begin position="352"/>
        <end position="370"/>
    </location>
</feature>
<keyword evidence="4 7" id="KW-0812">Transmembrane</keyword>
<feature type="transmembrane region" description="Helical" evidence="7">
    <location>
        <begin position="134"/>
        <end position="153"/>
    </location>
</feature>
<keyword evidence="5 7" id="KW-1133">Transmembrane helix</keyword>
<gene>
    <name evidence="8" type="ORF">SAMN02910262_02027</name>
</gene>
<protein>
    <submittedName>
        <fullName evidence="8">Putative efflux protein, MATE family</fullName>
    </submittedName>
</protein>
<dbReference type="EMBL" id="FOZC01000012">
    <property type="protein sequence ID" value="SFR83330.1"/>
    <property type="molecule type" value="Genomic_DNA"/>
</dbReference>
<comment type="subcellular location">
    <subcellularLocation>
        <location evidence="1">Cell membrane</location>
        <topology evidence="1">Multi-pass membrane protein</topology>
    </subcellularLocation>
</comment>
<dbReference type="GO" id="GO:0015297">
    <property type="term" value="F:antiporter activity"/>
    <property type="evidence" value="ECO:0007669"/>
    <property type="project" value="InterPro"/>
</dbReference>
<evidence type="ECO:0000256" key="4">
    <source>
        <dbReference type="ARBA" id="ARBA00022692"/>
    </source>
</evidence>
<keyword evidence="2" id="KW-0813">Transport</keyword>
<evidence type="ECO:0000256" key="6">
    <source>
        <dbReference type="ARBA" id="ARBA00023136"/>
    </source>
</evidence>
<sequence>MKNKIDFANENTGKALFEMAMPLFLATVLMLAYNLVDSIWVGNLLGENGYAALTTAGSVSILLYAFTTGVGNGTAIVVSRLVGNKDEKKIREMTGAILLISALFSVLLTAVLEFSLDRILQIFHTPMDIYRDAWIYLAIFLPGYVAVFLYMQLTSIYRSFGDPVFQMKGMFLGTLINLITDPLFIRSYGISGAATATVLSQVICLVFAILYGRKKSYFSPNLNGCNRENVKDFVTTVIPASMQNCIPAISSMVMVILVNRYDVTTIAAYGVVKNIENFLFYPAMAMNMSMITITGHLYGAGKPERIKDYMKTALIYGTLIEGILTVLVLFSSGRISMAFVHEEVIASIASRGLWIIGIGYPCYMITNIFLGKLSGMGKVNLSLLLMFFYYIVIRLPLALILMDSPLRLDGMWFSFLISHISAVLIAVLLDHILCREPKEYPSAIRTADTHTKGETA</sequence>
<evidence type="ECO:0000256" key="7">
    <source>
        <dbReference type="SAM" id="Phobius"/>
    </source>
</evidence>
<dbReference type="NCBIfam" id="TIGR00797">
    <property type="entry name" value="matE"/>
    <property type="match status" value="1"/>
</dbReference>
<dbReference type="PIRSF" id="PIRSF006603">
    <property type="entry name" value="DinF"/>
    <property type="match status" value="1"/>
</dbReference>
<feature type="transmembrane region" description="Helical" evidence="7">
    <location>
        <begin position="382"/>
        <end position="400"/>
    </location>
</feature>
<name>A0A1I6JXS9_9FIRM</name>
<dbReference type="GO" id="GO:0005886">
    <property type="term" value="C:plasma membrane"/>
    <property type="evidence" value="ECO:0007669"/>
    <property type="project" value="UniProtKB-SubCell"/>
</dbReference>
<feature type="transmembrane region" description="Helical" evidence="7">
    <location>
        <begin position="412"/>
        <end position="433"/>
    </location>
</feature>
<evidence type="ECO:0000313" key="8">
    <source>
        <dbReference type="EMBL" id="SFR83330.1"/>
    </source>
</evidence>
<feature type="transmembrane region" description="Helical" evidence="7">
    <location>
        <begin position="313"/>
        <end position="332"/>
    </location>
</feature>